<dbReference type="Pfam" id="PF00326">
    <property type="entry name" value="Peptidase_S9"/>
    <property type="match status" value="1"/>
</dbReference>
<dbReference type="GO" id="GO:0008236">
    <property type="term" value="F:serine-type peptidase activity"/>
    <property type="evidence" value="ECO:0007669"/>
    <property type="project" value="InterPro"/>
</dbReference>
<dbReference type="InterPro" id="IPR050261">
    <property type="entry name" value="FrsA_esterase"/>
</dbReference>
<reference evidence="1 2" key="2">
    <citation type="journal article" date="2016" name="Genome Announc.">
        <title>Complete Genome Sequences of Two Interactive Moderate Thermophiles, Paenibacillus napthalenovorans 32O-Y and Paenibacillus sp. 32O-W.</title>
        <authorList>
            <person name="Butler R.R.III."/>
            <person name="Wang J."/>
            <person name="Stark B.C."/>
            <person name="Pombert J.F."/>
        </authorList>
    </citation>
    <scope>NUCLEOTIDE SEQUENCE [LARGE SCALE GENOMIC DNA]</scope>
    <source>
        <strain evidence="1 2">32O-Y</strain>
    </source>
</reference>
<sequence>MQTKTQGSTECGEDKPAGRKTALPAEGACAGVPEDGMLVEREPLRSLVKGIKLYLLTYISQGLKVKGYLAVPEEGVPGPGLLYCRGGIRKVGMVRKRRIFDLARRGYVVFAPFYRGNEGGEGREDFGGEDRFDVYHAVKLMQSLPETVPGPVPLIGFSRGAIMAMQAAKECPDVGPVVVWGGVSDLFDTYEERVDLRRMLKRVVGHPRKQAEAYERRSPVYWTEQVKVPVMIVHGTNDTQVSVSHARKLAAALERAGKDYAMELYEGLEHRFPKEDDKRALDAVFAWIKRKQEEMNRFRA</sequence>
<dbReference type="KEGG" id="pnp:IJ22_30510"/>
<keyword evidence="2" id="KW-1185">Reference proteome</keyword>
<evidence type="ECO:0000313" key="1">
    <source>
        <dbReference type="EMBL" id="ALS23424.1"/>
    </source>
</evidence>
<dbReference type="OrthoDB" id="9812921at2"/>
<evidence type="ECO:0000313" key="2">
    <source>
        <dbReference type="Proteomes" id="UP000061660"/>
    </source>
</evidence>
<reference evidence="2" key="1">
    <citation type="submission" date="2015-12" db="EMBL/GenBank/DDBJ databases">
        <title>Complete genome sequences of two moderately thermophilic Paenibacillus species.</title>
        <authorList>
            <person name="Butler R.III."/>
            <person name="Wang J."/>
            <person name="Stark B.C."/>
            <person name="Pombert J.-F."/>
        </authorList>
    </citation>
    <scope>NUCLEOTIDE SEQUENCE [LARGE SCALE GENOMIC DNA]</scope>
    <source>
        <strain evidence="2">32O-Y</strain>
    </source>
</reference>
<dbReference type="SUPFAM" id="SSF53474">
    <property type="entry name" value="alpha/beta-Hydrolases"/>
    <property type="match status" value="1"/>
</dbReference>
<dbReference type="PANTHER" id="PTHR22946">
    <property type="entry name" value="DIENELACTONE HYDROLASE DOMAIN-CONTAINING PROTEIN-RELATED"/>
    <property type="match status" value="1"/>
</dbReference>
<name>A0A0U2M6A2_9BACL</name>
<dbReference type="AlphaFoldDB" id="A0A0U2M6A2"/>
<gene>
    <name evidence="1" type="ORF">IJ22_30510</name>
</gene>
<dbReference type="GO" id="GO:0006508">
    <property type="term" value="P:proteolysis"/>
    <property type="evidence" value="ECO:0007669"/>
    <property type="project" value="InterPro"/>
</dbReference>
<organism evidence="1 2">
    <name type="scientific">Paenibacillus naphthalenovorans</name>
    <dbReference type="NCBI Taxonomy" id="162209"/>
    <lineage>
        <taxon>Bacteria</taxon>
        <taxon>Bacillati</taxon>
        <taxon>Bacillota</taxon>
        <taxon>Bacilli</taxon>
        <taxon>Bacillales</taxon>
        <taxon>Paenibacillaceae</taxon>
        <taxon>Paenibacillus</taxon>
    </lineage>
</organism>
<proteinExistence type="predicted"/>
<dbReference type="InterPro" id="IPR001375">
    <property type="entry name" value="Peptidase_S9_cat"/>
</dbReference>
<dbReference type="EMBL" id="CP013652">
    <property type="protein sequence ID" value="ALS23424.1"/>
    <property type="molecule type" value="Genomic_DNA"/>
</dbReference>
<accession>A0A0U2M6A2</accession>
<protein>
    <submittedName>
        <fullName evidence="1">Prolyl oligopeptidase</fullName>
    </submittedName>
</protein>
<dbReference type="Gene3D" id="3.40.50.1820">
    <property type="entry name" value="alpha/beta hydrolase"/>
    <property type="match status" value="1"/>
</dbReference>
<dbReference type="InterPro" id="IPR029058">
    <property type="entry name" value="AB_hydrolase_fold"/>
</dbReference>
<dbReference type="STRING" id="162209.IJ22_30510"/>
<dbReference type="Proteomes" id="UP000061660">
    <property type="component" value="Chromosome"/>
</dbReference>
<dbReference type="PATRIC" id="fig|162209.4.peg.3261"/>